<protein>
    <submittedName>
        <fullName evidence="2">Uncharacterized protein</fullName>
    </submittedName>
</protein>
<reference evidence="2 3" key="1">
    <citation type="submission" date="2016-10" db="EMBL/GenBank/DDBJ databases">
        <title>The genome sequence of Colletotrichum fioriniae PJ7.</title>
        <authorList>
            <person name="Baroncelli R."/>
        </authorList>
    </citation>
    <scope>NUCLEOTIDE SEQUENCE [LARGE SCALE GENOMIC DNA]</scope>
    <source>
        <strain evidence="2 3">Tom-12</strain>
    </source>
</reference>
<keyword evidence="3" id="KW-1185">Reference proteome</keyword>
<accession>A0ABQ9RCY1</accession>
<evidence type="ECO:0000313" key="2">
    <source>
        <dbReference type="EMBL" id="KAK1501330.1"/>
    </source>
</evidence>
<organism evidence="2 3">
    <name type="scientific">Colletotrichum tamarilloi</name>
    <dbReference type="NCBI Taxonomy" id="1209934"/>
    <lineage>
        <taxon>Eukaryota</taxon>
        <taxon>Fungi</taxon>
        <taxon>Dikarya</taxon>
        <taxon>Ascomycota</taxon>
        <taxon>Pezizomycotina</taxon>
        <taxon>Sordariomycetes</taxon>
        <taxon>Hypocreomycetidae</taxon>
        <taxon>Glomerellales</taxon>
        <taxon>Glomerellaceae</taxon>
        <taxon>Colletotrichum</taxon>
        <taxon>Colletotrichum acutatum species complex</taxon>
    </lineage>
</organism>
<dbReference type="GeneID" id="85406323"/>
<name>A0ABQ9RCY1_9PEZI</name>
<proteinExistence type="predicted"/>
<comment type="caution">
    <text evidence="2">The sequence shown here is derived from an EMBL/GenBank/DDBJ whole genome shotgun (WGS) entry which is preliminary data.</text>
</comment>
<sequence length="89" mass="9749">MGAHPSLHSRARSPGKGLPWQQSGTAFGRSPAMVVKDGWRDDDDDGRLGSGTVAQTLTKARTRNWLPVAMHEKTPGRVQGLSARKEWIE</sequence>
<evidence type="ECO:0000256" key="1">
    <source>
        <dbReference type="SAM" id="MobiDB-lite"/>
    </source>
</evidence>
<dbReference type="EMBL" id="MLFU01000016">
    <property type="protein sequence ID" value="KAK1501330.1"/>
    <property type="molecule type" value="Genomic_DNA"/>
</dbReference>
<evidence type="ECO:0000313" key="3">
    <source>
        <dbReference type="Proteomes" id="UP001227543"/>
    </source>
</evidence>
<gene>
    <name evidence="2" type="ORF">CTAM01_06055</name>
</gene>
<dbReference type="Proteomes" id="UP001227543">
    <property type="component" value="Unassembled WGS sequence"/>
</dbReference>
<dbReference type="RefSeq" id="XP_060383275.1">
    <property type="nucleotide sequence ID" value="XM_060522085.1"/>
</dbReference>
<feature type="region of interest" description="Disordered" evidence="1">
    <location>
        <begin position="1"/>
        <end position="31"/>
    </location>
</feature>